<organism evidence="2 3">
    <name type="scientific">Streptomyces spectabilis</name>
    <dbReference type="NCBI Taxonomy" id="68270"/>
    <lineage>
        <taxon>Bacteria</taxon>
        <taxon>Bacillati</taxon>
        <taxon>Actinomycetota</taxon>
        <taxon>Actinomycetes</taxon>
        <taxon>Kitasatosporales</taxon>
        <taxon>Streptomycetaceae</taxon>
        <taxon>Streptomyces</taxon>
    </lineage>
</organism>
<dbReference type="PANTHER" id="PTHR43792">
    <property type="entry name" value="GNAT FAMILY, PUTATIVE (AFU_ORTHOLOGUE AFUA_3G00765)-RELATED-RELATED"/>
    <property type="match status" value="1"/>
</dbReference>
<dbReference type="GO" id="GO:0016747">
    <property type="term" value="F:acyltransferase activity, transferring groups other than amino-acyl groups"/>
    <property type="evidence" value="ECO:0007669"/>
    <property type="project" value="InterPro"/>
</dbReference>
<evidence type="ECO:0000313" key="2">
    <source>
        <dbReference type="EMBL" id="QDQ15868.1"/>
    </source>
</evidence>
<evidence type="ECO:0000259" key="1">
    <source>
        <dbReference type="PROSITE" id="PS51186"/>
    </source>
</evidence>
<gene>
    <name evidence="2" type="ORF">FH965_39345</name>
</gene>
<protein>
    <submittedName>
        <fullName evidence="2">GNAT family N-acetyltransferase</fullName>
    </submittedName>
</protein>
<dbReference type="EMBL" id="CP040916">
    <property type="protein sequence ID" value="QDQ15868.1"/>
    <property type="molecule type" value="Genomic_DNA"/>
</dbReference>
<proteinExistence type="predicted"/>
<dbReference type="SUPFAM" id="SSF55729">
    <property type="entry name" value="Acyl-CoA N-acyltransferases (Nat)"/>
    <property type="match status" value="1"/>
</dbReference>
<evidence type="ECO:0000313" key="3">
    <source>
        <dbReference type="Proteomes" id="UP000316806"/>
    </source>
</evidence>
<dbReference type="InterPro" id="IPR016181">
    <property type="entry name" value="Acyl_CoA_acyltransferase"/>
</dbReference>
<dbReference type="RefSeq" id="WP_144323069.1">
    <property type="nucleotide sequence ID" value="NZ_CP040916.1"/>
</dbReference>
<reference evidence="2 3" key="1">
    <citation type="journal article" date="2019" name="J. Ind. Microbiol. Biotechnol.">
        <title>The complete genomic sequence of Streptomyces spectabilis NRRL-2792 and identification of secondary metabolite biosynthetic gene clusters.</title>
        <authorList>
            <person name="Sinha A."/>
            <person name="Phillips-Salemka S."/>
            <person name="Niraula T.A."/>
            <person name="Short K.A."/>
            <person name="Niraula N.P."/>
        </authorList>
    </citation>
    <scope>NUCLEOTIDE SEQUENCE [LARGE SCALE GENOMIC DNA]</scope>
    <source>
        <strain evidence="2 3">NRRL 2792</strain>
    </source>
</reference>
<dbReference type="CDD" id="cd04301">
    <property type="entry name" value="NAT_SF"/>
    <property type="match status" value="1"/>
</dbReference>
<dbReference type="InterPro" id="IPR000182">
    <property type="entry name" value="GNAT_dom"/>
</dbReference>
<sequence>MTTPPTTPPPLRTERLDFTPYRPEDEDHFVALLRNEVVCRWMGQDQVPEPDLRTLYKAIFTDVYPQRLFDAWGIWHEGAYIGHAECKKTGNVDGHELIAALLPEYWGKGFGTEVVHGLMRHAADNLGLKEVYGMVGAENEASLALCRRLNARHVRDVVGEDGTVTKMILIPLTGTE</sequence>
<dbReference type="Pfam" id="PF13302">
    <property type="entry name" value="Acetyltransf_3"/>
    <property type="match status" value="1"/>
</dbReference>
<dbReference type="AlphaFoldDB" id="A0A516RJM6"/>
<dbReference type="PANTHER" id="PTHR43792:SF16">
    <property type="entry name" value="N-ACETYLTRANSFERASE DOMAIN-CONTAINING PROTEIN"/>
    <property type="match status" value="1"/>
</dbReference>
<dbReference type="PROSITE" id="PS51186">
    <property type="entry name" value="GNAT"/>
    <property type="match status" value="1"/>
</dbReference>
<accession>A0A516RJM6</accession>
<dbReference type="InterPro" id="IPR051531">
    <property type="entry name" value="N-acetyltransferase"/>
</dbReference>
<name>A0A516RJM6_STRST</name>
<feature type="domain" description="N-acetyltransferase" evidence="1">
    <location>
        <begin position="16"/>
        <end position="176"/>
    </location>
</feature>
<keyword evidence="2" id="KW-0808">Transferase</keyword>
<dbReference type="Gene3D" id="3.40.630.30">
    <property type="match status" value="1"/>
</dbReference>
<dbReference type="Proteomes" id="UP000316806">
    <property type="component" value="Chromosome"/>
</dbReference>